<dbReference type="GO" id="GO:0003677">
    <property type="term" value="F:DNA binding"/>
    <property type="evidence" value="ECO:0007669"/>
    <property type="project" value="UniProtKB-UniRule"/>
</dbReference>
<accession>A0A653D3I4</accession>
<protein>
    <recommendedName>
        <fullName evidence="6">THAP-type domain-containing protein</fullName>
    </recommendedName>
</protein>
<feature type="domain" description="THAP-type" evidence="6">
    <location>
        <begin position="13"/>
        <end position="99"/>
    </location>
</feature>
<keyword evidence="8" id="KW-1185">Reference proteome</keyword>
<evidence type="ECO:0000256" key="3">
    <source>
        <dbReference type="ARBA" id="ARBA00022833"/>
    </source>
</evidence>
<dbReference type="SMART" id="SM00980">
    <property type="entry name" value="THAP"/>
    <property type="match status" value="1"/>
</dbReference>
<dbReference type="OrthoDB" id="6754832at2759"/>
<organism evidence="7 8">
    <name type="scientific">Callosobruchus maculatus</name>
    <name type="common">Southern cowpea weevil</name>
    <name type="synonym">Pulse bruchid</name>
    <dbReference type="NCBI Taxonomy" id="64391"/>
    <lineage>
        <taxon>Eukaryota</taxon>
        <taxon>Metazoa</taxon>
        <taxon>Ecdysozoa</taxon>
        <taxon>Arthropoda</taxon>
        <taxon>Hexapoda</taxon>
        <taxon>Insecta</taxon>
        <taxon>Pterygota</taxon>
        <taxon>Neoptera</taxon>
        <taxon>Endopterygota</taxon>
        <taxon>Coleoptera</taxon>
        <taxon>Polyphaga</taxon>
        <taxon>Cucujiformia</taxon>
        <taxon>Chrysomeloidea</taxon>
        <taxon>Chrysomelidae</taxon>
        <taxon>Bruchinae</taxon>
        <taxon>Bruchini</taxon>
        <taxon>Callosobruchus</taxon>
    </lineage>
</organism>
<keyword evidence="4 5" id="KW-0238">DNA-binding</keyword>
<evidence type="ECO:0000256" key="2">
    <source>
        <dbReference type="ARBA" id="ARBA00022771"/>
    </source>
</evidence>
<keyword evidence="1" id="KW-0479">Metal-binding</keyword>
<keyword evidence="3" id="KW-0862">Zinc</keyword>
<dbReference type="GO" id="GO:0008270">
    <property type="term" value="F:zinc ion binding"/>
    <property type="evidence" value="ECO:0007669"/>
    <property type="project" value="UniProtKB-KW"/>
</dbReference>
<name>A0A653D3I4_CALMS</name>
<dbReference type="Proteomes" id="UP000410492">
    <property type="component" value="Unassembled WGS sequence"/>
</dbReference>
<dbReference type="InterPro" id="IPR006612">
    <property type="entry name" value="THAP_Znf"/>
</dbReference>
<dbReference type="PROSITE" id="PS50950">
    <property type="entry name" value="ZF_THAP"/>
    <property type="match status" value="1"/>
</dbReference>
<dbReference type="SUPFAM" id="SSF57716">
    <property type="entry name" value="Glucocorticoid receptor-like (DNA-binding domain)"/>
    <property type="match status" value="1"/>
</dbReference>
<keyword evidence="2 5" id="KW-0863">Zinc-finger</keyword>
<evidence type="ECO:0000256" key="4">
    <source>
        <dbReference type="ARBA" id="ARBA00023125"/>
    </source>
</evidence>
<proteinExistence type="predicted"/>
<dbReference type="EMBL" id="CAACVG010009963">
    <property type="protein sequence ID" value="VEN54644.1"/>
    <property type="molecule type" value="Genomic_DNA"/>
</dbReference>
<evidence type="ECO:0000313" key="8">
    <source>
        <dbReference type="Proteomes" id="UP000410492"/>
    </source>
</evidence>
<evidence type="ECO:0000259" key="6">
    <source>
        <dbReference type="PROSITE" id="PS50950"/>
    </source>
</evidence>
<reference evidence="7 8" key="1">
    <citation type="submission" date="2019-01" db="EMBL/GenBank/DDBJ databases">
        <authorList>
            <person name="Sayadi A."/>
        </authorList>
    </citation>
    <scope>NUCLEOTIDE SEQUENCE [LARGE SCALE GENOMIC DNA]</scope>
</reference>
<dbReference type="AlphaFoldDB" id="A0A653D3I4"/>
<dbReference type="Pfam" id="PF05485">
    <property type="entry name" value="THAP"/>
    <property type="match status" value="1"/>
</dbReference>
<evidence type="ECO:0000313" key="7">
    <source>
        <dbReference type="EMBL" id="VEN54644.1"/>
    </source>
</evidence>
<evidence type="ECO:0000256" key="5">
    <source>
        <dbReference type="PROSITE-ProRule" id="PRU00309"/>
    </source>
</evidence>
<sequence>MHLVAEIEFLVKMVQCWAPDCKHYNVRETCRFFRFPKDQKTRNRWIKLTRRTVEPGPGAYLCSCHFVDGKKDNGPTLFAYNKDKQLKFSFLKRGHVKRM</sequence>
<evidence type="ECO:0000256" key="1">
    <source>
        <dbReference type="ARBA" id="ARBA00022723"/>
    </source>
</evidence>
<gene>
    <name evidence="7" type="ORF">CALMAC_LOCUS14065</name>
</gene>